<feature type="compositionally biased region" description="Basic and acidic residues" evidence="1">
    <location>
        <begin position="13"/>
        <end position="23"/>
    </location>
</feature>
<dbReference type="EMBL" id="CP134050">
    <property type="protein sequence ID" value="WNC14254.1"/>
    <property type="molecule type" value="Genomic_DNA"/>
</dbReference>
<organism evidence="2 3">
    <name type="scientific">Brevibacillus brevis</name>
    <name type="common">Bacillus brevis</name>
    <dbReference type="NCBI Taxonomy" id="1393"/>
    <lineage>
        <taxon>Bacteria</taxon>
        <taxon>Bacillati</taxon>
        <taxon>Bacillota</taxon>
        <taxon>Bacilli</taxon>
        <taxon>Bacillales</taxon>
        <taxon>Paenibacillaceae</taxon>
        <taxon>Brevibacillus</taxon>
    </lineage>
</organism>
<evidence type="ECO:0000313" key="2">
    <source>
        <dbReference type="EMBL" id="WNC14254.1"/>
    </source>
</evidence>
<sequence length="64" mass="7376">MMKFQDRTPISVIREEQQESPEQKIARLERELAAEKEDKLNIMEATAQVYEELLALKEQIGGTA</sequence>
<accession>A0ABY9T2Y6</accession>
<reference evidence="2 3" key="1">
    <citation type="submission" date="2023-09" db="EMBL/GenBank/DDBJ databases">
        <title>Complete Genome and Methylome dissection of Bacillus brevis NEB573 original source of BbsI restriction endonuclease.</title>
        <authorList>
            <person name="Fomenkov A."/>
            <person name="Roberts R.D."/>
        </authorList>
    </citation>
    <scope>NUCLEOTIDE SEQUENCE [LARGE SCALE GENOMIC DNA]</scope>
    <source>
        <strain evidence="2 3">NEB573</strain>
    </source>
</reference>
<dbReference type="RefSeq" id="WP_310766197.1">
    <property type="nucleotide sequence ID" value="NZ_CP134050.1"/>
</dbReference>
<protein>
    <recommendedName>
        <fullName evidence="4">Transposase</fullName>
    </recommendedName>
</protein>
<feature type="region of interest" description="Disordered" evidence="1">
    <location>
        <begin position="1"/>
        <end position="23"/>
    </location>
</feature>
<gene>
    <name evidence="2" type="ORF">RGB73_26830</name>
</gene>
<name>A0ABY9T2Y6_BREBE</name>
<evidence type="ECO:0000256" key="1">
    <source>
        <dbReference type="SAM" id="MobiDB-lite"/>
    </source>
</evidence>
<dbReference type="Proteomes" id="UP001256827">
    <property type="component" value="Chromosome"/>
</dbReference>
<evidence type="ECO:0008006" key="4">
    <source>
        <dbReference type="Google" id="ProtNLM"/>
    </source>
</evidence>
<proteinExistence type="predicted"/>
<evidence type="ECO:0000313" key="3">
    <source>
        <dbReference type="Proteomes" id="UP001256827"/>
    </source>
</evidence>
<keyword evidence="3" id="KW-1185">Reference proteome</keyword>